<keyword evidence="2" id="KW-0812">Transmembrane</keyword>
<dbReference type="EMBL" id="JAOSIQ010000054">
    <property type="protein sequence ID" value="MDO8064341.1"/>
    <property type="molecule type" value="Genomic_DNA"/>
</dbReference>
<organism evidence="3 4">
    <name type="scientific">Candidatus Phytoplasma bonamiae</name>
    <dbReference type="NCBI Taxonomy" id="2982626"/>
    <lineage>
        <taxon>Bacteria</taxon>
        <taxon>Bacillati</taxon>
        <taxon>Mycoplasmatota</taxon>
        <taxon>Mollicutes</taxon>
        <taxon>Acholeplasmatales</taxon>
        <taxon>Acholeplasmataceae</taxon>
        <taxon>Candidatus Phytoplasma</taxon>
        <taxon>16SrII (Peanut WB group)</taxon>
    </lineage>
</organism>
<dbReference type="RefSeq" id="WP_304514532.1">
    <property type="nucleotide sequence ID" value="NZ_JAOSIQ010000054.1"/>
</dbReference>
<accession>A0ABT9D4L9</accession>
<comment type="caution">
    <text evidence="3">The sequence shown here is derived from an EMBL/GenBank/DDBJ whole genome shotgun (WGS) entry which is preliminary data.</text>
</comment>
<evidence type="ECO:0000256" key="1">
    <source>
        <dbReference type="SAM" id="Coils"/>
    </source>
</evidence>
<keyword evidence="4" id="KW-1185">Reference proteome</keyword>
<evidence type="ECO:0000313" key="3">
    <source>
        <dbReference type="EMBL" id="MDO8064341.1"/>
    </source>
</evidence>
<sequence length="113" mass="13329">MNLNLKKIQIKKKFNIINLFIIILSLIFINNRKSYLVYAGSKHSVIKKTNSYERLFDSSETKIEILREKIKQVSIKREEISKEIDSIEKELLALNLIIKNKYNHHSRRGAKEA</sequence>
<keyword evidence="1" id="KW-0175">Coiled coil</keyword>
<gene>
    <name evidence="3" type="ORF">OC701_02655</name>
</gene>
<keyword evidence="2" id="KW-0472">Membrane</keyword>
<evidence type="ECO:0000256" key="2">
    <source>
        <dbReference type="SAM" id="Phobius"/>
    </source>
</evidence>
<feature type="transmembrane region" description="Helical" evidence="2">
    <location>
        <begin position="12"/>
        <end position="29"/>
    </location>
</feature>
<proteinExistence type="predicted"/>
<feature type="coiled-coil region" evidence="1">
    <location>
        <begin position="63"/>
        <end position="97"/>
    </location>
</feature>
<dbReference type="Proteomes" id="UP001170683">
    <property type="component" value="Unassembled WGS sequence"/>
</dbReference>
<evidence type="ECO:0008006" key="5">
    <source>
        <dbReference type="Google" id="ProtNLM"/>
    </source>
</evidence>
<protein>
    <recommendedName>
        <fullName evidence="5">Sequence-variable mosaic (SVM) signal sequence domain-containing protein</fullName>
    </recommendedName>
</protein>
<reference evidence="3 4" key="1">
    <citation type="journal article" date="2023" name="Int. J. Syst. Evol. Microbiol.">
        <title>The observation of taxonomic boundaries for the 16SrII and 16SrXXV phytoplasmas using genome-based delimitation.</title>
        <authorList>
            <person name="Rodrigues Jardim B."/>
            <person name="Tran-Nguyen L.T.T."/>
            <person name="Gambley C."/>
            <person name="Al-Sadi A.M."/>
            <person name="Al-Subhi A.M."/>
            <person name="Foissac X."/>
            <person name="Salar P."/>
            <person name="Cai H."/>
            <person name="Yang J.Y."/>
            <person name="Davis R."/>
            <person name="Jones L."/>
            <person name="Rodoni B."/>
            <person name="Constable F.E."/>
        </authorList>
    </citation>
    <scope>NUCLEOTIDE SEQUENCE [LARGE SCALE GENOMIC DNA]</scope>
    <source>
        <strain evidence="3">BAWM-225</strain>
    </source>
</reference>
<keyword evidence="2" id="KW-1133">Transmembrane helix</keyword>
<evidence type="ECO:0000313" key="4">
    <source>
        <dbReference type="Proteomes" id="UP001170683"/>
    </source>
</evidence>
<name>A0ABT9D4L9_9MOLU</name>